<dbReference type="InterPro" id="IPR029068">
    <property type="entry name" value="Glyas_Bleomycin-R_OHBP_Dase"/>
</dbReference>
<dbReference type="Pfam" id="PF00903">
    <property type="entry name" value="Glyoxalase"/>
    <property type="match status" value="1"/>
</dbReference>
<dbReference type="Proteomes" id="UP000503017">
    <property type="component" value="Chromosome"/>
</dbReference>
<protein>
    <submittedName>
        <fullName evidence="3">Glyoxalase/bleomycin resistance/dioxygenase family protein</fullName>
    </submittedName>
</protein>
<dbReference type="GO" id="GO:0046872">
    <property type="term" value="F:metal ion binding"/>
    <property type="evidence" value="ECO:0007669"/>
    <property type="project" value="UniProtKB-KW"/>
</dbReference>
<dbReference type="PANTHER" id="PTHR43048">
    <property type="entry name" value="METHYLMALONYL-COA EPIMERASE"/>
    <property type="match status" value="1"/>
</dbReference>
<dbReference type="InterPro" id="IPR051785">
    <property type="entry name" value="MMCE/EMCE_epimerase"/>
</dbReference>
<dbReference type="GO" id="GO:0051213">
    <property type="term" value="F:dioxygenase activity"/>
    <property type="evidence" value="ECO:0007669"/>
    <property type="project" value="UniProtKB-KW"/>
</dbReference>
<dbReference type="AlphaFoldDB" id="A0A6M7WZ06"/>
<evidence type="ECO:0000259" key="2">
    <source>
        <dbReference type="PROSITE" id="PS51819"/>
    </source>
</evidence>
<sequence>MAEKVNGMHHIGLTVPDIEDGIAFFKAVFGAIEVFRTGAFDVDENFMKNKLGASARSRIRDLVFLRCGEGTSVELFEYEGEDKKAPPLRSSEVGGMHLCFEVDDVFASAERLRAQGVEMLEGPNRVEDGPLAGFDWIYLRTPWGQMLEIASFDKLGYEKSSPHRLWRANDRART</sequence>
<accession>A0A6M7WZ06</accession>
<evidence type="ECO:0000256" key="1">
    <source>
        <dbReference type="ARBA" id="ARBA00022723"/>
    </source>
</evidence>
<keyword evidence="3" id="KW-0223">Dioxygenase</keyword>
<proteinExistence type="predicted"/>
<gene>
    <name evidence="3" type="ORF">EB235_03595</name>
</gene>
<name>A0A6M7WZ06_RHILI</name>
<dbReference type="PROSITE" id="PS51819">
    <property type="entry name" value="VOC"/>
    <property type="match status" value="1"/>
</dbReference>
<feature type="domain" description="VOC" evidence="2">
    <location>
        <begin position="7"/>
        <end position="152"/>
    </location>
</feature>
<dbReference type="RefSeq" id="WP_027032322.1">
    <property type="nucleotide sequence ID" value="NZ_CP033367.1"/>
</dbReference>
<keyword evidence="3" id="KW-0560">Oxidoreductase</keyword>
<keyword evidence="1" id="KW-0479">Metal-binding</keyword>
<dbReference type="GO" id="GO:0046491">
    <property type="term" value="P:L-methylmalonyl-CoA metabolic process"/>
    <property type="evidence" value="ECO:0007669"/>
    <property type="project" value="TreeGrafter"/>
</dbReference>
<dbReference type="SUPFAM" id="SSF54593">
    <property type="entry name" value="Glyoxalase/Bleomycin resistance protein/Dihydroxybiphenyl dioxygenase"/>
    <property type="match status" value="1"/>
</dbReference>
<reference evidence="3 4" key="1">
    <citation type="submission" date="2018-10" db="EMBL/GenBank/DDBJ databases">
        <authorList>
            <person name="Perry B.J."/>
            <person name="Sullivan J.T."/>
            <person name="Murphy R.J.T."/>
            <person name="Ramsay J.P."/>
            <person name="Ronson C.W."/>
        </authorList>
    </citation>
    <scope>NUCLEOTIDE SEQUENCE [LARGE SCALE GENOMIC DNA]</scope>
    <source>
        <strain evidence="3 4">R88b</strain>
    </source>
</reference>
<evidence type="ECO:0000313" key="3">
    <source>
        <dbReference type="EMBL" id="QKD06083.1"/>
    </source>
</evidence>
<dbReference type="InterPro" id="IPR037523">
    <property type="entry name" value="VOC_core"/>
</dbReference>
<dbReference type="InterPro" id="IPR004360">
    <property type="entry name" value="Glyas_Fos-R_dOase_dom"/>
</dbReference>
<dbReference type="EMBL" id="CP033367">
    <property type="protein sequence ID" value="QKD06083.1"/>
    <property type="molecule type" value="Genomic_DNA"/>
</dbReference>
<organism evidence="3 4">
    <name type="scientific">Mesorhizobium loti R88b</name>
    <dbReference type="NCBI Taxonomy" id="935548"/>
    <lineage>
        <taxon>Bacteria</taxon>
        <taxon>Pseudomonadati</taxon>
        <taxon>Pseudomonadota</taxon>
        <taxon>Alphaproteobacteria</taxon>
        <taxon>Hyphomicrobiales</taxon>
        <taxon>Phyllobacteriaceae</taxon>
        <taxon>Mesorhizobium</taxon>
    </lineage>
</organism>
<dbReference type="PANTHER" id="PTHR43048:SF6">
    <property type="entry name" value="BLR8189 PROTEIN"/>
    <property type="match status" value="1"/>
</dbReference>
<evidence type="ECO:0000313" key="4">
    <source>
        <dbReference type="Proteomes" id="UP000503017"/>
    </source>
</evidence>
<dbReference type="Gene3D" id="3.10.180.10">
    <property type="entry name" value="2,3-Dihydroxybiphenyl 1,2-Dioxygenase, domain 1"/>
    <property type="match status" value="1"/>
</dbReference>
<dbReference type="GO" id="GO:0004493">
    <property type="term" value="F:methylmalonyl-CoA epimerase activity"/>
    <property type="evidence" value="ECO:0007669"/>
    <property type="project" value="TreeGrafter"/>
</dbReference>